<keyword evidence="2" id="KW-1185">Reference proteome</keyword>
<organism evidence="1 2">
    <name type="scientific">Rhizobium helianthi</name>
    <dbReference type="NCBI Taxonomy" id="1132695"/>
    <lineage>
        <taxon>Bacteria</taxon>
        <taxon>Pseudomonadati</taxon>
        <taxon>Pseudomonadota</taxon>
        <taxon>Alphaproteobacteria</taxon>
        <taxon>Hyphomicrobiales</taxon>
        <taxon>Rhizobiaceae</taxon>
        <taxon>Rhizobium/Agrobacterium group</taxon>
        <taxon>Rhizobium</taxon>
    </lineage>
</organism>
<name>A0ABW4LYL8_9HYPH</name>
<sequence>MNAVASIGSRETVADALAGMSQDHENWLKLMMDNPAGDDVLLDGIHLYLDNASGARFLNTLKLQQCGQWLGNITPGRLQIRLMEAARSSQHPAYTAFREGLQKSGGVDKAYPKAKV</sequence>
<gene>
    <name evidence="1" type="ORF">ACFSE1_01610</name>
</gene>
<evidence type="ECO:0000313" key="2">
    <source>
        <dbReference type="Proteomes" id="UP001597322"/>
    </source>
</evidence>
<protein>
    <submittedName>
        <fullName evidence="1">Uncharacterized protein</fullName>
    </submittedName>
</protein>
<accession>A0ABW4LYL8</accession>
<dbReference type="RefSeq" id="WP_377395575.1">
    <property type="nucleotide sequence ID" value="NZ_JBHUEQ010000003.1"/>
</dbReference>
<proteinExistence type="predicted"/>
<evidence type="ECO:0000313" key="1">
    <source>
        <dbReference type="EMBL" id="MFD1744145.1"/>
    </source>
</evidence>
<reference evidence="2" key="1">
    <citation type="journal article" date="2019" name="Int. J. Syst. Evol. Microbiol.">
        <title>The Global Catalogue of Microorganisms (GCM) 10K type strain sequencing project: providing services to taxonomists for standard genome sequencing and annotation.</title>
        <authorList>
            <consortium name="The Broad Institute Genomics Platform"/>
            <consortium name="The Broad Institute Genome Sequencing Center for Infectious Disease"/>
            <person name="Wu L."/>
            <person name="Ma J."/>
        </authorList>
    </citation>
    <scope>NUCLEOTIDE SEQUENCE [LARGE SCALE GENOMIC DNA]</scope>
    <source>
        <strain evidence="2">CG52</strain>
    </source>
</reference>
<dbReference type="EMBL" id="JBHUEQ010000003">
    <property type="protein sequence ID" value="MFD1744145.1"/>
    <property type="molecule type" value="Genomic_DNA"/>
</dbReference>
<comment type="caution">
    <text evidence="1">The sequence shown here is derived from an EMBL/GenBank/DDBJ whole genome shotgun (WGS) entry which is preliminary data.</text>
</comment>
<dbReference type="Proteomes" id="UP001597322">
    <property type="component" value="Unassembled WGS sequence"/>
</dbReference>